<dbReference type="InterPro" id="IPR036388">
    <property type="entry name" value="WH-like_DNA-bd_sf"/>
</dbReference>
<proteinExistence type="predicted"/>
<evidence type="ECO:0000313" key="3">
    <source>
        <dbReference type="EMBL" id="PHV68855.1"/>
    </source>
</evidence>
<dbReference type="Proteomes" id="UP000225108">
    <property type="component" value="Unassembled WGS sequence"/>
</dbReference>
<dbReference type="Pfam" id="PF00196">
    <property type="entry name" value="GerE"/>
    <property type="match status" value="1"/>
</dbReference>
<dbReference type="SMART" id="SM00421">
    <property type="entry name" value="HTH_LUXR"/>
    <property type="match status" value="1"/>
</dbReference>
<dbReference type="GO" id="GO:0003677">
    <property type="term" value="F:DNA binding"/>
    <property type="evidence" value="ECO:0007669"/>
    <property type="project" value="InterPro"/>
</dbReference>
<dbReference type="InterPro" id="IPR000792">
    <property type="entry name" value="Tscrpt_reg_LuxR_C"/>
</dbReference>
<dbReference type="SUPFAM" id="SSF46894">
    <property type="entry name" value="C-terminal effector domain of the bipartite response regulators"/>
    <property type="match status" value="1"/>
</dbReference>
<name>A0A2G3PSS8_WILMA</name>
<protein>
    <submittedName>
        <fullName evidence="3">LuxR family transcriptional regulator</fullName>
    </submittedName>
</protein>
<evidence type="ECO:0000313" key="4">
    <source>
        <dbReference type="Proteomes" id="UP000225108"/>
    </source>
</evidence>
<evidence type="ECO:0000259" key="2">
    <source>
        <dbReference type="SMART" id="SM00421"/>
    </source>
</evidence>
<feature type="domain" description="HTH luxR-type" evidence="2">
    <location>
        <begin position="54"/>
        <end position="116"/>
    </location>
</feature>
<comment type="caution">
    <text evidence="3">The sequence shown here is derived from an EMBL/GenBank/DDBJ whole genome shotgun (WGS) entry which is preliminary data.</text>
</comment>
<dbReference type="RefSeq" id="WP_099381940.1">
    <property type="nucleotide sequence ID" value="NZ_PEBD01000004.1"/>
</dbReference>
<accession>A0A2G3PSS8</accession>
<dbReference type="EMBL" id="PEBD01000004">
    <property type="protein sequence ID" value="PHV68855.1"/>
    <property type="molecule type" value="Genomic_DNA"/>
</dbReference>
<dbReference type="InterPro" id="IPR016032">
    <property type="entry name" value="Sig_transdc_resp-reg_C-effctor"/>
</dbReference>
<dbReference type="Gene3D" id="1.10.10.10">
    <property type="entry name" value="Winged helix-like DNA-binding domain superfamily/Winged helix DNA-binding domain"/>
    <property type="match status" value="1"/>
</dbReference>
<reference evidence="3 4" key="1">
    <citation type="submission" date="2017-10" db="EMBL/GenBank/DDBJ databases">
        <title>The draft genome sequence of Williamsia sp. BULT 1.1 isolated from the semi-arid grassland soils from South Africa.</title>
        <authorList>
            <person name="Kabwe M.H."/>
            <person name="Govender N."/>
            <person name="Mutseka Lunga P."/>
            <person name="Vikram S."/>
            <person name="Makhalanyane T.P."/>
        </authorList>
    </citation>
    <scope>NUCLEOTIDE SEQUENCE [LARGE SCALE GENOMIC DNA]</scope>
    <source>
        <strain evidence="3 4">BULT 1.1</strain>
    </source>
</reference>
<evidence type="ECO:0000256" key="1">
    <source>
        <dbReference type="SAM" id="MobiDB-lite"/>
    </source>
</evidence>
<dbReference type="AlphaFoldDB" id="A0A2G3PSS8"/>
<gene>
    <name evidence="3" type="ORF">CSW57_00745</name>
</gene>
<feature type="region of interest" description="Disordered" evidence="1">
    <location>
        <begin position="1"/>
        <end position="21"/>
    </location>
</feature>
<sequence length="127" mass="14026">MTLPRNHFGNPGRTRAGHRPTREEALAQLRQRQMPLPDRAVAARAMPVAPAYRSPGLSDREVQVLRAWLALDSKSSVAQRLCISLGTVNTHLTRIRVKYRDVGRSAPTKAALVARAIQDGIVLIDDL</sequence>
<dbReference type="GO" id="GO:0006355">
    <property type="term" value="P:regulation of DNA-templated transcription"/>
    <property type="evidence" value="ECO:0007669"/>
    <property type="project" value="InterPro"/>
</dbReference>
<organism evidence="3 4">
    <name type="scientific">Williamsia marianensis</name>
    <dbReference type="NCBI Taxonomy" id="85044"/>
    <lineage>
        <taxon>Bacteria</taxon>
        <taxon>Bacillati</taxon>
        <taxon>Actinomycetota</taxon>
        <taxon>Actinomycetes</taxon>
        <taxon>Mycobacteriales</taxon>
        <taxon>Nocardiaceae</taxon>
        <taxon>Williamsia</taxon>
    </lineage>
</organism>